<dbReference type="Pfam" id="PF02776">
    <property type="entry name" value="TPP_enzyme_N"/>
    <property type="match status" value="1"/>
</dbReference>
<dbReference type="Pfam" id="PF02775">
    <property type="entry name" value="TPP_enzyme_C"/>
    <property type="match status" value="1"/>
</dbReference>
<comment type="similarity">
    <text evidence="1 3">Belongs to the TPP enzyme family.</text>
</comment>
<dbReference type="CDD" id="cd07035">
    <property type="entry name" value="TPP_PYR_POX_like"/>
    <property type="match status" value="1"/>
</dbReference>
<protein>
    <submittedName>
        <fullName evidence="7">Thiamine pyrophosphate-binding protein</fullName>
    </submittedName>
</protein>
<evidence type="ECO:0000313" key="7">
    <source>
        <dbReference type="EMBL" id="GAA1106874.1"/>
    </source>
</evidence>
<name>A0ABP4EFA4_9ACTN</name>
<dbReference type="InterPro" id="IPR012001">
    <property type="entry name" value="Thiamin_PyroP_enz_TPP-bd_dom"/>
</dbReference>
<dbReference type="Pfam" id="PF00205">
    <property type="entry name" value="TPP_enzyme_M"/>
    <property type="match status" value="1"/>
</dbReference>
<sequence length="538" mass="57545">MKFHEALARTLKAHGVQKIFGLMGDANLYAVDSFVRDAGGQFFPVVNEATCVLAANGYARISGELGVASVTHGPALTNTVTALVEGVRERTPILVLAGDTAVVDKENIQSISQRDIVMPTGAGFEQLRTPETLGEDVAVAIHRAHTERRPVVLNIPVDFQWLDVDYEEPQGVWWVRPSAATPGADDLDVAAGIVASAKRPIVLAGRGGGQAREALVRLAERIGAPLATTLRGRDLFRGEPHDLHIFGTLSHEIASEVIADSDCVIAFGAGLNKWTTADHTLLKGKAVVQIDSDLEAIGRFEGVTAGVHGDSGAVATALADLLDEAEVPSSGYASEALAKRLAEFRVEDTFVDQSTDETVDMRTAILKIDAAFPQDRSLVFDGGRFVMHSYHLFHVKHPNDYVHTVNFGSIGLGLGNAIGAAQASDRPTLLVAGDGGFMLGNVGELNSAVRHGADLVVVILNDGAYGAEHVQFRAKGMDPTPSMFDWPEFADVAESLGARGYTVRNLKELDEVLAELPNRDRPVLIDVKLDPDKVTIPH</sequence>
<dbReference type="Gene3D" id="3.40.50.1220">
    <property type="entry name" value="TPP-binding domain"/>
    <property type="match status" value="1"/>
</dbReference>
<keyword evidence="2 3" id="KW-0786">Thiamine pyrophosphate</keyword>
<dbReference type="EMBL" id="BAAALG010000011">
    <property type="protein sequence ID" value="GAA1106874.1"/>
    <property type="molecule type" value="Genomic_DNA"/>
</dbReference>
<evidence type="ECO:0000313" key="8">
    <source>
        <dbReference type="Proteomes" id="UP001501581"/>
    </source>
</evidence>
<feature type="domain" description="Thiamine pyrophosphate enzyme central" evidence="4">
    <location>
        <begin position="188"/>
        <end position="318"/>
    </location>
</feature>
<dbReference type="InterPro" id="IPR011766">
    <property type="entry name" value="TPP_enzyme_TPP-bd"/>
</dbReference>
<dbReference type="SUPFAM" id="SSF52518">
    <property type="entry name" value="Thiamin diphosphate-binding fold (THDP-binding)"/>
    <property type="match status" value="2"/>
</dbReference>
<dbReference type="Gene3D" id="3.40.50.970">
    <property type="match status" value="2"/>
</dbReference>
<feature type="domain" description="Thiamine pyrophosphate enzyme TPP-binding" evidence="5">
    <location>
        <begin position="381"/>
        <end position="527"/>
    </location>
</feature>
<comment type="caution">
    <text evidence="7">The sequence shown here is derived from an EMBL/GenBank/DDBJ whole genome shotgun (WGS) entry which is preliminary data.</text>
</comment>
<feature type="domain" description="Thiamine pyrophosphate enzyme N-terminal TPP-binding" evidence="6">
    <location>
        <begin position="1"/>
        <end position="106"/>
    </location>
</feature>
<dbReference type="RefSeq" id="WP_343995459.1">
    <property type="nucleotide sequence ID" value="NZ_BAAALG010000011.1"/>
</dbReference>
<dbReference type="CDD" id="cd00568">
    <property type="entry name" value="TPP_enzymes"/>
    <property type="match status" value="1"/>
</dbReference>
<gene>
    <name evidence="7" type="ORF">GCM10009668_28380</name>
</gene>
<dbReference type="InterPro" id="IPR012000">
    <property type="entry name" value="Thiamin_PyroP_enz_cen_dom"/>
</dbReference>
<evidence type="ECO:0000259" key="6">
    <source>
        <dbReference type="Pfam" id="PF02776"/>
    </source>
</evidence>
<evidence type="ECO:0000256" key="2">
    <source>
        <dbReference type="ARBA" id="ARBA00023052"/>
    </source>
</evidence>
<dbReference type="InterPro" id="IPR029061">
    <property type="entry name" value="THDP-binding"/>
</dbReference>
<dbReference type="SUPFAM" id="SSF52467">
    <property type="entry name" value="DHS-like NAD/FAD-binding domain"/>
    <property type="match status" value="1"/>
</dbReference>
<dbReference type="Proteomes" id="UP001501581">
    <property type="component" value="Unassembled WGS sequence"/>
</dbReference>
<evidence type="ECO:0000256" key="1">
    <source>
        <dbReference type="ARBA" id="ARBA00007812"/>
    </source>
</evidence>
<proteinExistence type="inferred from homology"/>
<dbReference type="InterPro" id="IPR045229">
    <property type="entry name" value="TPP_enz"/>
</dbReference>
<accession>A0ABP4EFA4</accession>
<dbReference type="InterPro" id="IPR029035">
    <property type="entry name" value="DHS-like_NAD/FAD-binding_dom"/>
</dbReference>
<evidence type="ECO:0000256" key="3">
    <source>
        <dbReference type="RuleBase" id="RU362132"/>
    </source>
</evidence>
<dbReference type="PANTHER" id="PTHR18968">
    <property type="entry name" value="THIAMINE PYROPHOSPHATE ENZYMES"/>
    <property type="match status" value="1"/>
</dbReference>
<keyword evidence="8" id="KW-1185">Reference proteome</keyword>
<reference evidence="8" key="1">
    <citation type="journal article" date="2019" name="Int. J. Syst. Evol. Microbiol.">
        <title>The Global Catalogue of Microorganisms (GCM) 10K type strain sequencing project: providing services to taxonomists for standard genome sequencing and annotation.</title>
        <authorList>
            <consortium name="The Broad Institute Genomics Platform"/>
            <consortium name="The Broad Institute Genome Sequencing Center for Infectious Disease"/>
            <person name="Wu L."/>
            <person name="Ma J."/>
        </authorList>
    </citation>
    <scope>NUCLEOTIDE SEQUENCE [LARGE SCALE GENOMIC DNA]</scope>
    <source>
        <strain evidence="8">JCM 13008</strain>
    </source>
</reference>
<dbReference type="PANTHER" id="PTHR18968:SF13">
    <property type="entry name" value="ACETOLACTATE SYNTHASE CATALYTIC SUBUNIT, MITOCHONDRIAL"/>
    <property type="match status" value="1"/>
</dbReference>
<evidence type="ECO:0000259" key="5">
    <source>
        <dbReference type="Pfam" id="PF02775"/>
    </source>
</evidence>
<evidence type="ECO:0000259" key="4">
    <source>
        <dbReference type="Pfam" id="PF00205"/>
    </source>
</evidence>
<organism evidence="7 8">
    <name type="scientific">Nocardioides dubius</name>
    <dbReference type="NCBI Taxonomy" id="317019"/>
    <lineage>
        <taxon>Bacteria</taxon>
        <taxon>Bacillati</taxon>
        <taxon>Actinomycetota</taxon>
        <taxon>Actinomycetes</taxon>
        <taxon>Propionibacteriales</taxon>
        <taxon>Nocardioidaceae</taxon>
        <taxon>Nocardioides</taxon>
    </lineage>
</organism>